<evidence type="ECO:0000313" key="4">
    <source>
        <dbReference type="Proteomes" id="UP001626536"/>
    </source>
</evidence>
<feature type="region of interest" description="Disordered" evidence="1">
    <location>
        <begin position="49"/>
        <end position="85"/>
    </location>
</feature>
<sequence>MRLSVKMCLAAMASIAGSSGAIAQIYYDYGAPPPPAYRYPGSGFEGRSAAGEDRARYDWSGTRGRMGLGANPMHPEGPGNFSNPR</sequence>
<evidence type="ECO:0000256" key="1">
    <source>
        <dbReference type="SAM" id="MobiDB-lite"/>
    </source>
</evidence>
<organism evidence="3 4">
    <name type="scientific">Methylocapsa polymorpha</name>
    <dbReference type="NCBI Taxonomy" id="3080828"/>
    <lineage>
        <taxon>Bacteria</taxon>
        <taxon>Pseudomonadati</taxon>
        <taxon>Pseudomonadota</taxon>
        <taxon>Alphaproteobacteria</taxon>
        <taxon>Hyphomicrobiales</taxon>
        <taxon>Beijerinckiaceae</taxon>
        <taxon>Methylocapsa</taxon>
    </lineage>
</organism>
<dbReference type="RefSeq" id="WP_407338760.1">
    <property type="nucleotide sequence ID" value="NZ_CP136862.1"/>
</dbReference>
<protein>
    <submittedName>
        <fullName evidence="3">Uncharacterized protein</fullName>
    </submittedName>
</protein>
<name>A0ABZ0HPW0_9HYPH</name>
<keyword evidence="4" id="KW-1185">Reference proteome</keyword>
<keyword evidence="2" id="KW-0732">Signal</keyword>
<reference evidence="3 4" key="1">
    <citation type="submission" date="2023-10" db="EMBL/GenBank/DDBJ databases">
        <title>Novel methanotroph of the genus Methylocapsa from a subarctic wetland.</title>
        <authorList>
            <person name="Belova S.E."/>
            <person name="Oshkin I.Y."/>
            <person name="Miroshnikov K."/>
            <person name="Dedysh S.N."/>
        </authorList>
    </citation>
    <scope>NUCLEOTIDE SEQUENCE [LARGE SCALE GENOMIC DNA]</scope>
    <source>
        <strain evidence="3 4">RX1</strain>
    </source>
</reference>
<gene>
    <name evidence="3" type="ORF">RZS28_16185</name>
</gene>
<proteinExistence type="predicted"/>
<feature type="signal peptide" evidence="2">
    <location>
        <begin position="1"/>
        <end position="23"/>
    </location>
</feature>
<feature type="chain" id="PRO_5045505917" evidence="2">
    <location>
        <begin position="24"/>
        <end position="85"/>
    </location>
</feature>
<dbReference type="EMBL" id="CP136862">
    <property type="protein sequence ID" value="WOJ89317.1"/>
    <property type="molecule type" value="Genomic_DNA"/>
</dbReference>
<accession>A0ABZ0HPW0</accession>
<dbReference type="Proteomes" id="UP001626536">
    <property type="component" value="Chromosome"/>
</dbReference>
<evidence type="ECO:0000313" key="3">
    <source>
        <dbReference type="EMBL" id="WOJ89317.1"/>
    </source>
</evidence>
<evidence type="ECO:0000256" key="2">
    <source>
        <dbReference type="SAM" id="SignalP"/>
    </source>
</evidence>